<feature type="domain" description="ER-bound oxygenase mpaB/mpaB'/Rubber oxygenase catalytic" evidence="1">
    <location>
        <begin position="82"/>
        <end position="315"/>
    </location>
</feature>
<dbReference type="EMBL" id="JAATEP010000018">
    <property type="protein sequence ID" value="NJP92701.1"/>
    <property type="molecule type" value="Genomic_DNA"/>
</dbReference>
<proteinExistence type="predicted"/>
<name>A0ABX1BA91_9ACTN</name>
<comment type="caution">
    <text evidence="2">The sequence shown here is derived from an EMBL/GenBank/DDBJ whole genome shotgun (WGS) entry which is preliminary data.</text>
</comment>
<evidence type="ECO:0000313" key="2">
    <source>
        <dbReference type="EMBL" id="NJP92701.1"/>
    </source>
</evidence>
<evidence type="ECO:0000259" key="1">
    <source>
        <dbReference type="Pfam" id="PF09995"/>
    </source>
</evidence>
<gene>
    <name evidence="2" type="ORF">HCN51_25135</name>
</gene>
<dbReference type="PANTHER" id="PTHR36151:SF3">
    <property type="entry name" value="ER-BOUND OXYGENASE MPAB_MPAB'_RUBBER OXYGENASE CATALYTIC DOMAIN-CONTAINING PROTEIN"/>
    <property type="match status" value="1"/>
</dbReference>
<dbReference type="InterPro" id="IPR018713">
    <property type="entry name" value="MPAB/Lcp_cat_dom"/>
</dbReference>
<evidence type="ECO:0000313" key="3">
    <source>
        <dbReference type="Proteomes" id="UP000696294"/>
    </source>
</evidence>
<reference evidence="2 3" key="1">
    <citation type="submission" date="2020-03" db="EMBL/GenBank/DDBJ databases">
        <title>WGS of actinomycetes isolated from Thailand.</title>
        <authorList>
            <person name="Thawai C."/>
        </authorList>
    </citation>
    <scope>NUCLEOTIDE SEQUENCE [LARGE SCALE GENOMIC DNA]</scope>
    <source>
        <strain evidence="2 3">FMUSA5-5</strain>
    </source>
</reference>
<dbReference type="PANTHER" id="PTHR36151">
    <property type="entry name" value="BLR2777 PROTEIN"/>
    <property type="match status" value="1"/>
</dbReference>
<keyword evidence="3" id="KW-1185">Reference proteome</keyword>
<dbReference type="Proteomes" id="UP000696294">
    <property type="component" value="Unassembled WGS sequence"/>
</dbReference>
<organism evidence="2 3">
    <name type="scientific">Nonomuraea composti</name>
    <dbReference type="NCBI Taxonomy" id="2720023"/>
    <lineage>
        <taxon>Bacteria</taxon>
        <taxon>Bacillati</taxon>
        <taxon>Actinomycetota</taxon>
        <taxon>Actinomycetes</taxon>
        <taxon>Streptosporangiales</taxon>
        <taxon>Streptosporangiaceae</taxon>
        <taxon>Nonomuraea</taxon>
    </lineage>
</organism>
<sequence>MTDYRASFDAGIVFSNGGDLTVHGFRVDRARLPVAEPSYSSVTFRRRIVQSRTKSAIAGHHHRVKATVTPRGGLFGPRSITWRVHTETPGWPAAVRAFQLQSLHPRTIRGISQNCLLDDPEVARARLRRQLDYLAVRTFGTREQAEHAAERARRVHARLIGLDTDTGTLFRVNEEENLRWVHCVEVASYLEVARRSGVPLSAAERDAYVAEQRRSATLVGLGDVPGDTGELDDYLAGMRPYLAATDEARDALRRSLSPQLSLRLAFTAPPLALGSLPAVGALAFATLPAWARQMYGCRGHRAAEFAADAALKALRSAAMAMPERLVAPEIRAARGLMRAVTEVPGADVAA</sequence>
<accession>A0ABX1BA91</accession>
<protein>
    <submittedName>
        <fullName evidence="2">DUF2236 domain-containing protein</fullName>
    </submittedName>
</protein>
<dbReference type="Pfam" id="PF09995">
    <property type="entry name" value="MPAB_Lcp_cat"/>
    <property type="match status" value="1"/>
</dbReference>